<proteinExistence type="predicted"/>
<dbReference type="SUPFAM" id="SSF56300">
    <property type="entry name" value="Metallo-dependent phosphatases"/>
    <property type="match status" value="1"/>
</dbReference>
<gene>
    <name evidence="3" type="ORF">CRE_19387</name>
</gene>
<dbReference type="GO" id="GO:0005634">
    <property type="term" value="C:nucleus"/>
    <property type="evidence" value="ECO:0007669"/>
    <property type="project" value="TreeGrafter"/>
</dbReference>
<evidence type="ECO:0000313" key="3">
    <source>
        <dbReference type="EMBL" id="EFO86991.1"/>
    </source>
</evidence>
<dbReference type="Gene3D" id="3.60.21.10">
    <property type="match status" value="1"/>
</dbReference>
<feature type="domain" description="Serine/threonine specific protein phosphatases" evidence="2">
    <location>
        <begin position="30"/>
        <end position="190"/>
    </location>
</feature>
<evidence type="ECO:0000313" key="4">
    <source>
        <dbReference type="Proteomes" id="UP000008281"/>
    </source>
</evidence>
<accession>E3N540</accession>
<dbReference type="InterPro" id="IPR050341">
    <property type="entry name" value="PP1_catalytic_subunit"/>
</dbReference>
<dbReference type="GO" id="GO:0004722">
    <property type="term" value="F:protein serine/threonine phosphatase activity"/>
    <property type="evidence" value="ECO:0007669"/>
    <property type="project" value="TreeGrafter"/>
</dbReference>
<reference evidence="3" key="1">
    <citation type="submission" date="2007-07" db="EMBL/GenBank/DDBJ databases">
        <title>PCAP assembly of the Caenorhabditis remanei genome.</title>
        <authorList>
            <consortium name="The Caenorhabditis remanei Sequencing Consortium"/>
            <person name="Wilson R.K."/>
        </authorList>
    </citation>
    <scope>NUCLEOTIDE SEQUENCE [LARGE SCALE GENOMIC DNA]</scope>
    <source>
        <strain evidence="3">PB4641</strain>
    </source>
</reference>
<sequence>MVNEPLTDTAKFIHRHMKVTKWTNYREQSYTKQELINLALDARDEFKRNMDESGKVLALVEIAPPVLMIPLPLEDIGTHVLAQDLLWADPTSDQSLASALPTPQWGKNLVRGLSCTFNPAAVTETVKRLDLMLIIRAHQMMPDGFKFAAGKQLLTVFSAPRYMNETDNRGAIVRIQENGDFGVIVLKNTKGQGGKNPLNDELTRADDVPNESAKKKSDSAVNVMKLTQPSSSKTKVLKKTFSLP</sequence>
<feature type="compositionally biased region" description="Polar residues" evidence="1">
    <location>
        <begin position="225"/>
        <end position="234"/>
    </location>
</feature>
<dbReference type="PANTHER" id="PTHR11668">
    <property type="entry name" value="SERINE/THREONINE PROTEIN PHOSPHATASE"/>
    <property type="match status" value="1"/>
</dbReference>
<dbReference type="InterPro" id="IPR006186">
    <property type="entry name" value="Ser/Thr-sp_prot-phosphatase"/>
</dbReference>
<dbReference type="GO" id="GO:0005737">
    <property type="term" value="C:cytoplasm"/>
    <property type="evidence" value="ECO:0007669"/>
    <property type="project" value="TreeGrafter"/>
</dbReference>
<feature type="compositionally biased region" description="Basic and acidic residues" evidence="1">
    <location>
        <begin position="201"/>
        <end position="218"/>
    </location>
</feature>
<evidence type="ECO:0000256" key="1">
    <source>
        <dbReference type="SAM" id="MobiDB-lite"/>
    </source>
</evidence>
<dbReference type="HOGENOM" id="CLU_1138917_0_0_1"/>
<dbReference type="PANTHER" id="PTHR11668:SF450">
    <property type="entry name" value="SERINE_THREONINE-PROTEIN PHOSPHATASE"/>
    <property type="match status" value="1"/>
</dbReference>
<dbReference type="EMBL" id="DS268530">
    <property type="protein sequence ID" value="EFO86991.1"/>
    <property type="molecule type" value="Genomic_DNA"/>
</dbReference>
<dbReference type="STRING" id="31234.E3N540"/>
<keyword evidence="4" id="KW-1185">Reference proteome</keyword>
<evidence type="ECO:0000259" key="2">
    <source>
        <dbReference type="SMART" id="SM00156"/>
    </source>
</evidence>
<dbReference type="eggNOG" id="KOG0374">
    <property type="taxonomic scope" value="Eukaryota"/>
</dbReference>
<dbReference type="Proteomes" id="UP000008281">
    <property type="component" value="Unassembled WGS sequence"/>
</dbReference>
<name>E3N540_CAERE</name>
<protein>
    <recommendedName>
        <fullName evidence="2">Serine/threonine specific protein phosphatases domain-containing protein</fullName>
    </recommendedName>
</protein>
<dbReference type="SMART" id="SM00156">
    <property type="entry name" value="PP2Ac"/>
    <property type="match status" value="1"/>
</dbReference>
<feature type="region of interest" description="Disordered" evidence="1">
    <location>
        <begin position="192"/>
        <end position="244"/>
    </location>
</feature>
<dbReference type="AlphaFoldDB" id="E3N540"/>
<dbReference type="PRINTS" id="PR00114">
    <property type="entry name" value="STPHPHTASE"/>
</dbReference>
<dbReference type="InParanoid" id="E3N540"/>
<organism evidence="4">
    <name type="scientific">Caenorhabditis remanei</name>
    <name type="common">Caenorhabditis vulgaris</name>
    <dbReference type="NCBI Taxonomy" id="31234"/>
    <lineage>
        <taxon>Eukaryota</taxon>
        <taxon>Metazoa</taxon>
        <taxon>Ecdysozoa</taxon>
        <taxon>Nematoda</taxon>
        <taxon>Chromadorea</taxon>
        <taxon>Rhabditida</taxon>
        <taxon>Rhabditina</taxon>
        <taxon>Rhabditomorpha</taxon>
        <taxon>Rhabditoidea</taxon>
        <taxon>Rhabditidae</taxon>
        <taxon>Peloderinae</taxon>
        <taxon>Caenorhabditis</taxon>
    </lineage>
</organism>
<dbReference type="InterPro" id="IPR029052">
    <property type="entry name" value="Metallo-depent_PP-like"/>
</dbReference>
<dbReference type="OrthoDB" id="5840512at2759"/>